<gene>
    <name evidence="6" type="ORF">PSQ90_05235</name>
</gene>
<accession>A0ABY7Z1H5</accession>
<proteinExistence type="predicted"/>
<dbReference type="RefSeq" id="WP_282212368.1">
    <property type="nucleotide sequence ID" value="NZ_CP118247.1"/>
</dbReference>
<keyword evidence="2" id="KW-0238">DNA-binding</keyword>
<feature type="domain" description="HTH iclR-type" evidence="4">
    <location>
        <begin position="1"/>
        <end position="61"/>
    </location>
</feature>
<evidence type="ECO:0000313" key="6">
    <source>
        <dbReference type="EMBL" id="WDR06855.1"/>
    </source>
</evidence>
<dbReference type="Proteomes" id="UP001222118">
    <property type="component" value="Chromosome"/>
</dbReference>
<dbReference type="InterPro" id="IPR029016">
    <property type="entry name" value="GAF-like_dom_sf"/>
</dbReference>
<keyword evidence="7" id="KW-1185">Reference proteome</keyword>
<evidence type="ECO:0000256" key="2">
    <source>
        <dbReference type="ARBA" id="ARBA00023125"/>
    </source>
</evidence>
<dbReference type="EMBL" id="CP118247">
    <property type="protein sequence ID" value="WDR06855.1"/>
    <property type="molecule type" value="Genomic_DNA"/>
</dbReference>
<dbReference type="InterPro" id="IPR014757">
    <property type="entry name" value="Tscrpt_reg_IclR_C"/>
</dbReference>
<dbReference type="InterPro" id="IPR005471">
    <property type="entry name" value="Tscrpt_reg_IclR_N"/>
</dbReference>
<keyword evidence="1" id="KW-0805">Transcription regulation</keyword>
<evidence type="ECO:0000256" key="1">
    <source>
        <dbReference type="ARBA" id="ARBA00023015"/>
    </source>
</evidence>
<dbReference type="InterPro" id="IPR036390">
    <property type="entry name" value="WH_DNA-bd_sf"/>
</dbReference>
<sequence length="262" mass="27761">MSSVRRTIQVLDLLARKGPLGVRAVAEQLALPVGSVHRLLSELDEESAVERDGQGAWQLGYRLLDIVELQLDGLGFQRLARPFCEAIAAEVGETVNVNVTSGDGCVCIDKVRGNENMQLDWRVGSRGPLHCGGAAKAILAFLADADQQRIVNGPLKQFTPNTITSATVLRAELARIRERGYSIDAQEVVLGVFCVAVPIVDRTGRPVGAISISGPSPKAAGSSVQPLASRLGAAAEEISRRLGFSGEWPPLVAVSRGVHAVG</sequence>
<evidence type="ECO:0000259" key="4">
    <source>
        <dbReference type="PROSITE" id="PS51077"/>
    </source>
</evidence>
<dbReference type="InterPro" id="IPR036388">
    <property type="entry name" value="WH-like_DNA-bd_sf"/>
</dbReference>
<organism evidence="6 7">
    <name type="scientific">Devosia rhodophyticola</name>
    <dbReference type="NCBI Taxonomy" id="3026423"/>
    <lineage>
        <taxon>Bacteria</taxon>
        <taxon>Pseudomonadati</taxon>
        <taxon>Pseudomonadota</taxon>
        <taxon>Alphaproteobacteria</taxon>
        <taxon>Hyphomicrobiales</taxon>
        <taxon>Devosiaceae</taxon>
        <taxon>Devosia</taxon>
    </lineage>
</organism>
<dbReference type="InterPro" id="IPR050707">
    <property type="entry name" value="HTH_MetabolicPath_Reg"/>
</dbReference>
<dbReference type="Pfam" id="PF09339">
    <property type="entry name" value="HTH_IclR"/>
    <property type="match status" value="1"/>
</dbReference>
<evidence type="ECO:0000313" key="7">
    <source>
        <dbReference type="Proteomes" id="UP001222118"/>
    </source>
</evidence>
<evidence type="ECO:0000256" key="3">
    <source>
        <dbReference type="ARBA" id="ARBA00023163"/>
    </source>
</evidence>
<evidence type="ECO:0000259" key="5">
    <source>
        <dbReference type="PROSITE" id="PS51078"/>
    </source>
</evidence>
<dbReference type="PROSITE" id="PS51077">
    <property type="entry name" value="HTH_ICLR"/>
    <property type="match status" value="1"/>
</dbReference>
<feature type="domain" description="IclR-ED" evidence="5">
    <location>
        <begin position="62"/>
        <end position="244"/>
    </location>
</feature>
<reference evidence="6 7" key="1">
    <citation type="submission" date="2023-02" db="EMBL/GenBank/DDBJ databases">
        <title>Devosia chondri sp. nov., isolated from the phycosphere of marine algae.</title>
        <authorList>
            <person name="Kim J.M."/>
            <person name="Lee J.K."/>
            <person name="Choi B.J."/>
            <person name="Bayburt H."/>
            <person name="Jeon C.O."/>
        </authorList>
    </citation>
    <scope>NUCLEOTIDE SEQUENCE [LARGE SCALE GENOMIC DNA]</scope>
    <source>
        <strain evidence="6 7">G2-5</strain>
    </source>
</reference>
<dbReference type="Pfam" id="PF01614">
    <property type="entry name" value="IclR_C"/>
    <property type="match status" value="1"/>
</dbReference>
<protein>
    <submittedName>
        <fullName evidence="6">IclR family transcriptional regulator</fullName>
    </submittedName>
</protein>
<keyword evidence="3" id="KW-0804">Transcription</keyword>
<dbReference type="Gene3D" id="1.10.10.10">
    <property type="entry name" value="Winged helix-like DNA-binding domain superfamily/Winged helix DNA-binding domain"/>
    <property type="match status" value="1"/>
</dbReference>
<dbReference type="PROSITE" id="PS51078">
    <property type="entry name" value="ICLR_ED"/>
    <property type="match status" value="1"/>
</dbReference>
<dbReference type="SUPFAM" id="SSF55781">
    <property type="entry name" value="GAF domain-like"/>
    <property type="match status" value="1"/>
</dbReference>
<name>A0ABY7Z1H5_9HYPH</name>
<dbReference type="Gene3D" id="3.30.450.40">
    <property type="match status" value="1"/>
</dbReference>
<dbReference type="PANTHER" id="PTHR30136">
    <property type="entry name" value="HELIX-TURN-HELIX TRANSCRIPTIONAL REGULATOR, ICLR FAMILY"/>
    <property type="match status" value="1"/>
</dbReference>
<dbReference type="PANTHER" id="PTHR30136:SF35">
    <property type="entry name" value="HTH-TYPE TRANSCRIPTIONAL REGULATOR RV1719"/>
    <property type="match status" value="1"/>
</dbReference>
<dbReference type="SUPFAM" id="SSF46785">
    <property type="entry name" value="Winged helix' DNA-binding domain"/>
    <property type="match status" value="1"/>
</dbReference>
<dbReference type="SMART" id="SM00346">
    <property type="entry name" value="HTH_ICLR"/>
    <property type="match status" value="1"/>
</dbReference>